<sequence length="80" mass="8927">MRLYVSDIAANTVQALSLLEGQLPDWDGSGEENAQQRRHRRSSVWGVSGDKTPSDTFNTLSPADTPRSLPYDDENNSKYI</sequence>
<proteinExistence type="predicted"/>
<keyword evidence="3" id="KW-1185">Reference proteome</keyword>
<evidence type="ECO:0000313" key="2">
    <source>
        <dbReference type="EMBL" id="KAK7079114.1"/>
    </source>
</evidence>
<reference evidence="2 3" key="1">
    <citation type="submission" date="2023-11" db="EMBL/GenBank/DDBJ databases">
        <title>Halocaridina rubra genome assembly.</title>
        <authorList>
            <person name="Smith C."/>
        </authorList>
    </citation>
    <scope>NUCLEOTIDE SEQUENCE [LARGE SCALE GENOMIC DNA]</scope>
    <source>
        <strain evidence="2">EP-1</strain>
        <tissue evidence="2">Whole</tissue>
    </source>
</reference>
<accession>A0AAN8XIU7</accession>
<feature type="region of interest" description="Disordered" evidence="1">
    <location>
        <begin position="23"/>
        <end position="80"/>
    </location>
</feature>
<dbReference type="EMBL" id="JAXCGZ010007582">
    <property type="protein sequence ID" value="KAK7079114.1"/>
    <property type="molecule type" value="Genomic_DNA"/>
</dbReference>
<dbReference type="Proteomes" id="UP001381693">
    <property type="component" value="Unassembled WGS sequence"/>
</dbReference>
<name>A0AAN8XIU7_HALRR</name>
<comment type="caution">
    <text evidence="2">The sequence shown here is derived from an EMBL/GenBank/DDBJ whole genome shotgun (WGS) entry which is preliminary data.</text>
</comment>
<organism evidence="2 3">
    <name type="scientific">Halocaridina rubra</name>
    <name type="common">Hawaiian red shrimp</name>
    <dbReference type="NCBI Taxonomy" id="373956"/>
    <lineage>
        <taxon>Eukaryota</taxon>
        <taxon>Metazoa</taxon>
        <taxon>Ecdysozoa</taxon>
        <taxon>Arthropoda</taxon>
        <taxon>Crustacea</taxon>
        <taxon>Multicrustacea</taxon>
        <taxon>Malacostraca</taxon>
        <taxon>Eumalacostraca</taxon>
        <taxon>Eucarida</taxon>
        <taxon>Decapoda</taxon>
        <taxon>Pleocyemata</taxon>
        <taxon>Caridea</taxon>
        <taxon>Atyoidea</taxon>
        <taxon>Atyidae</taxon>
        <taxon>Halocaridina</taxon>
    </lineage>
</organism>
<protein>
    <submittedName>
        <fullName evidence="2">Uncharacterized protein</fullName>
    </submittedName>
</protein>
<evidence type="ECO:0000256" key="1">
    <source>
        <dbReference type="SAM" id="MobiDB-lite"/>
    </source>
</evidence>
<dbReference type="AlphaFoldDB" id="A0AAN8XIU7"/>
<evidence type="ECO:0000313" key="3">
    <source>
        <dbReference type="Proteomes" id="UP001381693"/>
    </source>
</evidence>
<gene>
    <name evidence="2" type="ORF">SK128_020217</name>
</gene>